<sequence>MGNEKKKILLLMPELFHGGAEKQFREIISRINKQHFSVFVIISNSYSNDNEEIELEFIRENPDVEFFFLNGLHENGNAILRYISAFKLNCKVVPLLKQIKPDIVLVYTLLGLKISYLCKLRGLKVIFSERNSGEYPYRFYRNNNIFLKSLSEFICNSKPAQENIKENGINAKYIPNGIMESEILPLSETDVYEIVVPARIARVKNQEIVIHAASLLKDDNIKIRFIGKTEDSGYLKQLNELATSLGVEKRIEFATYTTDIIDIYRNSDLIILPSISEGFSNVLLESYMYGRLCLASDIPMNKEVGSDCQRFFAIDDPDNLAIEILRIKNMEKAYVEKEIVNNHNYVTQNFSINTMVYNYQKLFNILTN</sequence>
<dbReference type="EMBL" id="FNQH01000003">
    <property type="protein sequence ID" value="SEA54355.1"/>
    <property type="molecule type" value="Genomic_DNA"/>
</dbReference>
<evidence type="ECO:0000259" key="1">
    <source>
        <dbReference type="Pfam" id="PF00534"/>
    </source>
</evidence>
<dbReference type="Pfam" id="PF00534">
    <property type="entry name" value="Glycos_transf_1"/>
    <property type="match status" value="1"/>
</dbReference>
<dbReference type="InterPro" id="IPR001296">
    <property type="entry name" value="Glyco_trans_1"/>
</dbReference>
<dbReference type="GO" id="GO:0016757">
    <property type="term" value="F:glycosyltransferase activity"/>
    <property type="evidence" value="ECO:0007669"/>
    <property type="project" value="InterPro"/>
</dbReference>
<feature type="domain" description="Glycosyl transferase family 1" evidence="1">
    <location>
        <begin position="189"/>
        <end position="332"/>
    </location>
</feature>
<dbReference type="PANTHER" id="PTHR12526">
    <property type="entry name" value="GLYCOSYLTRANSFERASE"/>
    <property type="match status" value="1"/>
</dbReference>
<dbReference type="AlphaFoldDB" id="A0AB38A0U6"/>
<evidence type="ECO:0000259" key="2">
    <source>
        <dbReference type="Pfam" id="PF13439"/>
    </source>
</evidence>
<feature type="domain" description="Glycosyltransferase subfamily 4-like N-terminal" evidence="2">
    <location>
        <begin position="18"/>
        <end position="178"/>
    </location>
</feature>
<organism evidence="3 4">
    <name type="scientific">Trichococcus collinsii</name>
    <dbReference type="NCBI Taxonomy" id="157076"/>
    <lineage>
        <taxon>Bacteria</taxon>
        <taxon>Bacillati</taxon>
        <taxon>Bacillota</taxon>
        <taxon>Bacilli</taxon>
        <taxon>Lactobacillales</taxon>
        <taxon>Carnobacteriaceae</taxon>
        <taxon>Trichococcus</taxon>
    </lineage>
</organism>
<dbReference type="CDD" id="cd03811">
    <property type="entry name" value="GT4_GT28_WabH-like"/>
    <property type="match status" value="1"/>
</dbReference>
<evidence type="ECO:0000313" key="3">
    <source>
        <dbReference type="EMBL" id="SEA54355.1"/>
    </source>
</evidence>
<comment type="caution">
    <text evidence="3">The sequence shown here is derived from an EMBL/GenBank/DDBJ whole genome shotgun (WGS) entry which is preliminary data.</text>
</comment>
<reference evidence="3 4" key="1">
    <citation type="submission" date="2016-10" db="EMBL/GenBank/DDBJ databases">
        <authorList>
            <person name="Varghese N."/>
            <person name="Submissions S."/>
        </authorList>
    </citation>
    <scope>NUCLEOTIDE SEQUENCE [LARGE SCALE GENOMIC DNA]</scope>
    <source>
        <strain evidence="3 4">DSM 14526</strain>
    </source>
</reference>
<dbReference type="RefSeq" id="WP_176974202.1">
    <property type="nucleotide sequence ID" value="NZ_FJNA01000001.1"/>
</dbReference>
<protein>
    <submittedName>
        <fullName evidence="3">Glycosyltransferase involved in cell wall bisynthesis</fullName>
    </submittedName>
</protein>
<dbReference type="Gene3D" id="3.40.50.2000">
    <property type="entry name" value="Glycogen Phosphorylase B"/>
    <property type="match status" value="2"/>
</dbReference>
<name>A0AB38A0U6_9LACT</name>
<dbReference type="SUPFAM" id="SSF53756">
    <property type="entry name" value="UDP-Glycosyltransferase/glycogen phosphorylase"/>
    <property type="match status" value="1"/>
</dbReference>
<dbReference type="InterPro" id="IPR028098">
    <property type="entry name" value="Glyco_trans_4-like_N"/>
</dbReference>
<accession>A0AB38A0U6</accession>
<evidence type="ECO:0000313" key="4">
    <source>
        <dbReference type="Proteomes" id="UP000199042"/>
    </source>
</evidence>
<gene>
    <name evidence="3" type="ORF">SAMN04488525_103393</name>
</gene>
<dbReference type="Proteomes" id="UP000199042">
    <property type="component" value="Unassembled WGS sequence"/>
</dbReference>
<proteinExistence type="predicted"/>
<keyword evidence="4" id="KW-1185">Reference proteome</keyword>
<dbReference type="Pfam" id="PF13439">
    <property type="entry name" value="Glyco_transf_4"/>
    <property type="match status" value="1"/>
</dbReference>